<dbReference type="PANTHER" id="PTHR36182">
    <property type="entry name" value="PROTEIN, PUTATIVE (AFU_ORTHOLOGUE AFUA_6G10930)-RELATED"/>
    <property type="match status" value="1"/>
</dbReference>
<feature type="chain" id="PRO_5041971579" description="Lytic polysaccharide monooxygenase" evidence="2">
    <location>
        <begin position="20"/>
        <end position="275"/>
    </location>
</feature>
<organism evidence="3 4">
    <name type="scientific">Staphylotrichum longicolle</name>
    <dbReference type="NCBI Taxonomy" id="669026"/>
    <lineage>
        <taxon>Eukaryota</taxon>
        <taxon>Fungi</taxon>
        <taxon>Dikarya</taxon>
        <taxon>Ascomycota</taxon>
        <taxon>Pezizomycotina</taxon>
        <taxon>Sordariomycetes</taxon>
        <taxon>Sordariomycetidae</taxon>
        <taxon>Sordariales</taxon>
        <taxon>Chaetomiaceae</taxon>
        <taxon>Staphylotrichum</taxon>
    </lineage>
</organism>
<protein>
    <recommendedName>
        <fullName evidence="5">Lytic polysaccharide monooxygenase</fullName>
    </recommendedName>
</protein>
<evidence type="ECO:0000313" key="3">
    <source>
        <dbReference type="EMBL" id="KAG7288944.1"/>
    </source>
</evidence>
<proteinExistence type="predicted"/>
<dbReference type="PANTHER" id="PTHR36182:SF2">
    <property type="entry name" value="LYTIC POLYSACCHARIDE MONOOXYGENASE"/>
    <property type="match status" value="1"/>
</dbReference>
<keyword evidence="2" id="KW-0732">Signal</keyword>
<accession>A0AAD4EWP8</accession>
<dbReference type="Proteomes" id="UP001197093">
    <property type="component" value="Unassembled WGS sequence"/>
</dbReference>
<gene>
    <name evidence="3" type="ORF">NEMBOFW57_005304</name>
</gene>
<sequence length="275" mass="28079">MFFSKTFLVASGLAAVSQAHMLLRTPAPYTSPSLQNGPLAPDGSNFPCQAGAGASYAGTATKMEKGSTQKMSFTGQAVHSGGSCQISITYDAQPNAQSSFKVIHSIQGGCPARGVNGNAGSDSSAKAPDEYEFTIPDDIPNGKATLAWSWLNKGGNREFYMNCAPIEISGPEGSESALASLPDMLVANIAPGGTCATTEGVDIEFPNPGKSVETFPGAALGPPTGQCGASGAGNSSGSAGAAKPATTPAIRGRRATFPYPRRPFATHQQGRFPDA</sequence>
<dbReference type="EMBL" id="JAHCVI010000002">
    <property type="protein sequence ID" value="KAG7288944.1"/>
    <property type="molecule type" value="Genomic_DNA"/>
</dbReference>
<reference evidence="3" key="1">
    <citation type="submission" date="2023-02" db="EMBL/GenBank/DDBJ databases">
        <authorList>
            <person name="Palmer J.M."/>
        </authorList>
    </citation>
    <scope>NUCLEOTIDE SEQUENCE</scope>
    <source>
        <strain evidence="3">FW57</strain>
    </source>
</reference>
<evidence type="ECO:0000313" key="4">
    <source>
        <dbReference type="Proteomes" id="UP001197093"/>
    </source>
</evidence>
<feature type="compositionally biased region" description="Low complexity" evidence="1">
    <location>
        <begin position="232"/>
        <end position="242"/>
    </location>
</feature>
<name>A0AAD4EWP8_9PEZI</name>
<dbReference type="AlphaFoldDB" id="A0AAD4EWP8"/>
<keyword evidence="4" id="KW-1185">Reference proteome</keyword>
<dbReference type="Gene3D" id="2.70.50.70">
    <property type="match status" value="1"/>
</dbReference>
<comment type="caution">
    <text evidence="3">The sequence shown here is derived from an EMBL/GenBank/DDBJ whole genome shotgun (WGS) entry which is preliminary data.</text>
</comment>
<evidence type="ECO:0000256" key="1">
    <source>
        <dbReference type="SAM" id="MobiDB-lite"/>
    </source>
</evidence>
<evidence type="ECO:0008006" key="5">
    <source>
        <dbReference type="Google" id="ProtNLM"/>
    </source>
</evidence>
<feature type="region of interest" description="Disordered" evidence="1">
    <location>
        <begin position="217"/>
        <end position="275"/>
    </location>
</feature>
<evidence type="ECO:0000256" key="2">
    <source>
        <dbReference type="SAM" id="SignalP"/>
    </source>
</evidence>
<feature type="signal peptide" evidence="2">
    <location>
        <begin position="1"/>
        <end position="19"/>
    </location>
</feature>